<proteinExistence type="predicted"/>
<evidence type="ECO:0000313" key="1">
    <source>
        <dbReference type="EMBL" id="MBX51762.1"/>
    </source>
</evidence>
<dbReference type="EMBL" id="GGEC01071278">
    <property type="protein sequence ID" value="MBX51762.1"/>
    <property type="molecule type" value="Transcribed_RNA"/>
</dbReference>
<sequence>MSKKKPRKMKIKHIL</sequence>
<reference evidence="1" key="1">
    <citation type="submission" date="2018-02" db="EMBL/GenBank/DDBJ databases">
        <title>Rhizophora mucronata_Transcriptome.</title>
        <authorList>
            <person name="Meera S.P."/>
            <person name="Sreeshan A."/>
            <person name="Augustine A."/>
        </authorList>
    </citation>
    <scope>NUCLEOTIDE SEQUENCE</scope>
    <source>
        <tissue evidence="1">Leaf</tissue>
    </source>
</reference>
<protein>
    <submittedName>
        <fullName evidence="1">Uncharacterized protein</fullName>
    </submittedName>
</protein>
<accession>A0A2P2PAK2</accession>
<name>A0A2P2PAK2_RHIMU</name>
<organism evidence="1">
    <name type="scientific">Rhizophora mucronata</name>
    <name type="common">Asiatic mangrove</name>
    <dbReference type="NCBI Taxonomy" id="61149"/>
    <lineage>
        <taxon>Eukaryota</taxon>
        <taxon>Viridiplantae</taxon>
        <taxon>Streptophyta</taxon>
        <taxon>Embryophyta</taxon>
        <taxon>Tracheophyta</taxon>
        <taxon>Spermatophyta</taxon>
        <taxon>Magnoliopsida</taxon>
        <taxon>eudicotyledons</taxon>
        <taxon>Gunneridae</taxon>
        <taxon>Pentapetalae</taxon>
        <taxon>rosids</taxon>
        <taxon>fabids</taxon>
        <taxon>Malpighiales</taxon>
        <taxon>Rhizophoraceae</taxon>
        <taxon>Rhizophora</taxon>
    </lineage>
</organism>